<evidence type="ECO:0000256" key="3">
    <source>
        <dbReference type="ARBA" id="ARBA00022842"/>
    </source>
</evidence>
<protein>
    <submittedName>
        <fullName evidence="5">Mandelate racemase/muconate lactonizing enzyme family protein</fullName>
    </submittedName>
</protein>
<evidence type="ECO:0000259" key="4">
    <source>
        <dbReference type="SMART" id="SM00922"/>
    </source>
</evidence>
<dbReference type="InterPro" id="IPR029065">
    <property type="entry name" value="Enolase_C-like"/>
</dbReference>
<dbReference type="PANTHER" id="PTHR13794">
    <property type="entry name" value="ENOLASE SUPERFAMILY, MANDELATE RACEMASE"/>
    <property type="match status" value="1"/>
</dbReference>
<comment type="cofactor">
    <cofactor evidence="1">
        <name>Mg(2+)</name>
        <dbReference type="ChEBI" id="CHEBI:18420"/>
    </cofactor>
</comment>
<dbReference type="Gene3D" id="3.20.20.120">
    <property type="entry name" value="Enolase-like C-terminal domain"/>
    <property type="match status" value="1"/>
</dbReference>
<evidence type="ECO:0000256" key="1">
    <source>
        <dbReference type="ARBA" id="ARBA00001946"/>
    </source>
</evidence>
<dbReference type="InterPro" id="IPR029017">
    <property type="entry name" value="Enolase-like_N"/>
</dbReference>
<accession>A0ABS5ELX8</accession>
<proteinExistence type="predicted"/>
<gene>
    <name evidence="5" type="ORF">GXW78_20400</name>
</gene>
<evidence type="ECO:0000313" key="6">
    <source>
        <dbReference type="Proteomes" id="UP000698752"/>
    </source>
</evidence>
<dbReference type="SUPFAM" id="SSF51604">
    <property type="entry name" value="Enolase C-terminal domain-like"/>
    <property type="match status" value="1"/>
</dbReference>
<dbReference type="Pfam" id="PF13378">
    <property type="entry name" value="MR_MLE_C"/>
    <property type="match status" value="1"/>
</dbReference>
<keyword evidence="2" id="KW-0479">Metal-binding</keyword>
<dbReference type="SMART" id="SM00922">
    <property type="entry name" value="MR_MLE"/>
    <property type="match status" value="1"/>
</dbReference>
<sequence>MSQITAIRGHHVGFAPATPLGNAAGFIRRREFLLLEIEADDGTIGWGEVGASPWAAAALIRHGLARQVLGQPAAEHGRIFEALLTLRGYDQRGVSMMAISAIDMALHDVAARQQGISVAALRGGALRNRVPAYASGPFMLEGPDPYAGFPRDIDAYLQRGFRAIKPRAGAGPAVDGAMAEALRRQVGPDVALMVDFNRGVTARAGLASAQLMAPAGLLWIEEPAVPEDLPGYRMVAQTSPIGIAGGEALGSLAAFRELLETGAVSVVQPDLSVCGGYSGYARVAALCAAWDLPVMPHVFGTLVNFHASLQAAALTPARRGGAVMPYPFVECDVSGNPLLTLLGEVPLDAEGMVRLPEGPGAGFDLRAEQLAPWIVESWSIAT</sequence>
<dbReference type="Pfam" id="PF02746">
    <property type="entry name" value="MR_MLE_N"/>
    <property type="match status" value="1"/>
</dbReference>
<comment type="caution">
    <text evidence="5">The sequence shown here is derived from an EMBL/GenBank/DDBJ whole genome shotgun (WGS) entry which is preliminary data.</text>
</comment>
<dbReference type="PANTHER" id="PTHR13794:SF58">
    <property type="entry name" value="MITOCHONDRIAL ENOLASE SUPERFAMILY MEMBER 1"/>
    <property type="match status" value="1"/>
</dbReference>
<name>A0ABS5ELX8_9PROT</name>
<keyword evidence="6" id="KW-1185">Reference proteome</keyword>
<dbReference type="InterPro" id="IPR036849">
    <property type="entry name" value="Enolase-like_C_sf"/>
</dbReference>
<dbReference type="CDD" id="cd03316">
    <property type="entry name" value="MR_like"/>
    <property type="match status" value="1"/>
</dbReference>
<dbReference type="SUPFAM" id="SSF54826">
    <property type="entry name" value="Enolase N-terminal domain-like"/>
    <property type="match status" value="1"/>
</dbReference>
<dbReference type="Gene3D" id="3.30.390.10">
    <property type="entry name" value="Enolase-like, N-terminal domain"/>
    <property type="match status" value="1"/>
</dbReference>
<dbReference type="InterPro" id="IPR046945">
    <property type="entry name" value="RHMD-like"/>
</dbReference>
<organism evidence="5 6">
    <name type="scientific">Neoroseomonas terrae</name>
    <dbReference type="NCBI Taxonomy" id="424799"/>
    <lineage>
        <taxon>Bacteria</taxon>
        <taxon>Pseudomonadati</taxon>
        <taxon>Pseudomonadota</taxon>
        <taxon>Alphaproteobacteria</taxon>
        <taxon>Acetobacterales</taxon>
        <taxon>Acetobacteraceae</taxon>
        <taxon>Neoroseomonas</taxon>
    </lineage>
</organism>
<dbReference type="InterPro" id="IPR013342">
    <property type="entry name" value="Mandelate_racemase_C"/>
</dbReference>
<dbReference type="SFLD" id="SFLDS00001">
    <property type="entry name" value="Enolase"/>
    <property type="match status" value="1"/>
</dbReference>
<dbReference type="InterPro" id="IPR013341">
    <property type="entry name" value="Mandelate_racemase_N_dom"/>
</dbReference>
<evidence type="ECO:0000313" key="5">
    <source>
        <dbReference type="EMBL" id="MBR0652036.1"/>
    </source>
</evidence>
<keyword evidence="3" id="KW-0460">Magnesium</keyword>
<reference evidence="6" key="1">
    <citation type="journal article" date="2021" name="Syst. Appl. Microbiol.">
        <title>Roseomonas hellenica sp. nov., isolated from roots of wild-growing Alkanna tinctoria.</title>
        <authorList>
            <person name="Rat A."/>
            <person name="Naranjo H.D."/>
            <person name="Lebbe L."/>
            <person name="Cnockaert M."/>
            <person name="Krigas N."/>
            <person name="Grigoriadou K."/>
            <person name="Maloupa E."/>
            <person name="Willems A."/>
        </authorList>
    </citation>
    <scope>NUCLEOTIDE SEQUENCE [LARGE SCALE GENOMIC DNA]</scope>
    <source>
        <strain evidence="6">LMG 31159</strain>
    </source>
</reference>
<dbReference type="RefSeq" id="WP_211870753.1">
    <property type="nucleotide sequence ID" value="NZ_JAAEDI010000023.1"/>
</dbReference>
<feature type="domain" description="Mandelate racemase/muconate lactonizing enzyme C-terminal" evidence="4">
    <location>
        <begin position="150"/>
        <end position="242"/>
    </location>
</feature>
<evidence type="ECO:0000256" key="2">
    <source>
        <dbReference type="ARBA" id="ARBA00022723"/>
    </source>
</evidence>
<dbReference type="SFLD" id="SFLDG00179">
    <property type="entry name" value="mandelate_racemase"/>
    <property type="match status" value="1"/>
</dbReference>
<dbReference type="EMBL" id="JAAEDI010000023">
    <property type="protein sequence ID" value="MBR0652036.1"/>
    <property type="molecule type" value="Genomic_DNA"/>
</dbReference>
<dbReference type="Proteomes" id="UP000698752">
    <property type="component" value="Unassembled WGS sequence"/>
</dbReference>